<sequence>MAVEMNVQEGLDARWRMMRFGLLNFWYYDEEVFELEEGRIILRGANGSGKSVTMQSFLPLVLDGDKRSHRLDPFGSRDRRIEYYLLGEADSGKSDVTGYLWMEFANPSKGLTKTIGIGLRARRGGQVQFWGFLLDDGRRIGENFWLYDRNHWFEHHTRIPLSRQDLEKTINSGGQVVQDQASYRDMVNKQLFGFADAEAFQDLLHLMIQLRSPKLSKDFKPSAIYDILHDSLPPLQEEDLRPLSEVLEDMDQIADRLDELRLHRKEMEKLQDAYDRYNKRTLYDQSVQLLERNAEYSAHRSRMAVLEAKRSEAEEAKQAAIADISRTEAAFRQMSAEIDVLENHEVVGKQRELEAAASSLSETEKHLERTQERLGKQRMKQSAVARDLDELEQKRSRYASEQRQTLQELESLAQDLEFAEHPVYHRYWDRGQPEDDRWREPWKRDLRQHRERLETALGKAREEREAARIAQELETELGEARKQRDERERGRAEADKSLESGKEAYREAVLLWRGTLQEVPFDDVRVHETFQAVTAFGPESRSPEPIRAPMLNALAVRRDWLAGERLQLRHEKKELERRQDQLREDKRTWEDSREPEPPRSEARAQRRRAQPVGSGSPLFAVCDFQVGVDEVQKARIEEALERSGLLDAWISPDGRLGPLEDGQEELWITAQPHEIGYTLADVLVPSPSEGSGLRAETIHAVLRTFLWVEEGDIGGYESFGAVLSGSGMFQLGPLAGATAAKSRAEYIGKETRKRTRMLEVARLQSELELLGKQLEELDSRIAAIQEREQVLQAEGDAFPAFSALEQGLHALLEASYRLDAALTQENRALERFKDKTTLWRDLQRQVNELTAGWTRLKRLRDLEEAVSITRDYDSLIGGLHSAWSRSVETANRIGVLTDEKETLTASIEDDEMLTVELDERRLSLRAQVDTLRKLMEELGLADISRRIETLKADRERLGNERKAFDDKLDKAKDAAARADESVRLYQKQETGLAEALQISVASWHREMRRNLIAEWRERYSSDEGQSEQTETTRIASDIKHKYDAAFLGKNADTVNNTLLGLYNEVRSLLTDYVLEIDIEEETGRIVIRSMRDRAHPLSPQLLVEELTRDEQEQSVLLNEKDRELYEEIILRSVGKAIRQRIHRAESWVKRMNRLMEERNTSSGLRLKLDWDPKAAQNEQQMDTAALVELLKRDSHRLREDEIDAMIQHFRYQIGYAKQTAQSEKESLRKHLYEVLDYRNWFEFELKYRKGEQTAYRPLSDSRFNVLSGGEKAMAMYIPLFAATWSRYSDARADAPRLISLDEAFAGVDEENMRDMFQLLTEMGFDYMMTSQVLWGCYDTVPQLAIYEIYRPKDVDFVTLFRYRWNGRVKEYVQDKGDAT</sequence>
<dbReference type="EMBL" id="SUPK01000004">
    <property type="protein sequence ID" value="TJY42230.1"/>
    <property type="molecule type" value="Genomic_DNA"/>
</dbReference>
<dbReference type="InterPro" id="IPR013496">
    <property type="entry name" value="CHP02680"/>
</dbReference>
<keyword evidence="4" id="KW-1185">Reference proteome</keyword>
<dbReference type="Proteomes" id="UP000309673">
    <property type="component" value="Unassembled WGS sequence"/>
</dbReference>
<dbReference type="NCBIfam" id="TIGR02680">
    <property type="entry name" value="TIGR02680 family protein"/>
    <property type="match status" value="1"/>
</dbReference>
<dbReference type="OrthoDB" id="9776649at2"/>
<evidence type="ECO:0000313" key="3">
    <source>
        <dbReference type="EMBL" id="TJY42230.1"/>
    </source>
</evidence>
<protein>
    <submittedName>
        <fullName evidence="3">TIGR02680 family protein</fullName>
    </submittedName>
</protein>
<feature type="compositionally biased region" description="Basic and acidic residues" evidence="2">
    <location>
        <begin position="478"/>
        <end position="499"/>
    </location>
</feature>
<organism evidence="3 4">
    <name type="scientific">Cohnella pontilimi</name>
    <dbReference type="NCBI Taxonomy" id="2564100"/>
    <lineage>
        <taxon>Bacteria</taxon>
        <taxon>Bacillati</taxon>
        <taxon>Bacillota</taxon>
        <taxon>Bacilli</taxon>
        <taxon>Bacillales</taxon>
        <taxon>Paenibacillaceae</taxon>
        <taxon>Cohnella</taxon>
    </lineage>
</organism>
<feature type="coiled-coil region" evidence="1">
    <location>
        <begin position="940"/>
        <end position="988"/>
    </location>
</feature>
<dbReference type="Gene3D" id="3.40.50.300">
    <property type="entry name" value="P-loop containing nucleotide triphosphate hydrolases"/>
    <property type="match status" value="2"/>
</dbReference>
<dbReference type="SUPFAM" id="SSF52540">
    <property type="entry name" value="P-loop containing nucleoside triphosphate hydrolases"/>
    <property type="match status" value="1"/>
</dbReference>
<evidence type="ECO:0000313" key="4">
    <source>
        <dbReference type="Proteomes" id="UP000309673"/>
    </source>
</evidence>
<accession>A0A4U0FBX9</accession>
<dbReference type="Pfam" id="PF13558">
    <property type="entry name" value="SbcC_Walker_B"/>
    <property type="match status" value="1"/>
</dbReference>
<proteinExistence type="predicted"/>
<feature type="region of interest" description="Disordered" evidence="2">
    <location>
        <begin position="574"/>
        <end position="614"/>
    </location>
</feature>
<reference evidence="3 4" key="1">
    <citation type="submission" date="2019-04" db="EMBL/GenBank/DDBJ databases">
        <title>Cohnella sp. nov., isolated from soil.</title>
        <authorList>
            <person name="Kim W."/>
        </authorList>
    </citation>
    <scope>NUCLEOTIDE SEQUENCE [LARGE SCALE GENOMIC DNA]</scope>
    <source>
        <strain evidence="3 4">CAU 1483</strain>
    </source>
</reference>
<dbReference type="RefSeq" id="WP_136777485.1">
    <property type="nucleotide sequence ID" value="NZ_SUPK01000004.1"/>
</dbReference>
<evidence type="ECO:0000256" key="2">
    <source>
        <dbReference type="SAM" id="MobiDB-lite"/>
    </source>
</evidence>
<feature type="coiled-coil region" evidence="1">
    <location>
        <begin position="760"/>
        <end position="794"/>
    </location>
</feature>
<evidence type="ECO:0000256" key="1">
    <source>
        <dbReference type="SAM" id="Coils"/>
    </source>
</evidence>
<comment type="caution">
    <text evidence="3">The sequence shown here is derived from an EMBL/GenBank/DDBJ whole genome shotgun (WGS) entry which is preliminary data.</text>
</comment>
<keyword evidence="1" id="KW-0175">Coiled coil</keyword>
<gene>
    <name evidence="3" type="ORF">E5161_09485</name>
</gene>
<feature type="region of interest" description="Disordered" evidence="2">
    <location>
        <begin position="473"/>
        <end position="499"/>
    </location>
</feature>
<feature type="compositionally biased region" description="Basic and acidic residues" evidence="2">
    <location>
        <begin position="362"/>
        <end position="375"/>
    </location>
</feature>
<feature type="region of interest" description="Disordered" evidence="2">
    <location>
        <begin position="357"/>
        <end position="389"/>
    </location>
</feature>
<dbReference type="InterPro" id="IPR027417">
    <property type="entry name" value="P-loop_NTPase"/>
</dbReference>
<feature type="compositionally biased region" description="Basic and acidic residues" evidence="2">
    <location>
        <begin position="574"/>
        <end position="604"/>
    </location>
</feature>
<name>A0A4U0FBX9_9BACL</name>